<feature type="chain" id="PRO_5024991370" description="Neutral/alkaline non-lysosomal ceramidase N-terminal domain-containing protein" evidence="1">
    <location>
        <begin position="19"/>
        <end position="467"/>
    </location>
</feature>
<evidence type="ECO:0000256" key="1">
    <source>
        <dbReference type="SAM" id="SignalP"/>
    </source>
</evidence>
<name>A0A5K7XEY6_9BACT</name>
<dbReference type="KEGG" id="lpav:PLANPX_2405"/>
<dbReference type="AlphaFoldDB" id="A0A5K7XEY6"/>
<evidence type="ECO:0000259" key="2">
    <source>
        <dbReference type="Pfam" id="PF04734"/>
    </source>
</evidence>
<feature type="signal peptide" evidence="1">
    <location>
        <begin position="1"/>
        <end position="18"/>
    </location>
</feature>
<accession>A0A5K7XEY6</accession>
<feature type="domain" description="Neutral/alkaline non-lysosomal ceramidase N-terminal" evidence="2">
    <location>
        <begin position="26"/>
        <end position="233"/>
    </location>
</feature>
<protein>
    <recommendedName>
        <fullName evidence="2">Neutral/alkaline non-lysosomal ceramidase N-terminal domain-containing protein</fullName>
    </recommendedName>
</protein>
<dbReference type="Proteomes" id="UP000326837">
    <property type="component" value="Chromosome"/>
</dbReference>
<proteinExistence type="predicted"/>
<dbReference type="Pfam" id="PF04734">
    <property type="entry name" value="Ceramidase_alk"/>
    <property type="match status" value="1"/>
</dbReference>
<evidence type="ECO:0000313" key="3">
    <source>
        <dbReference type="EMBL" id="BBO32793.1"/>
    </source>
</evidence>
<organism evidence="3 4">
    <name type="scientific">Lacipirellula parvula</name>
    <dbReference type="NCBI Taxonomy" id="2650471"/>
    <lineage>
        <taxon>Bacteria</taxon>
        <taxon>Pseudomonadati</taxon>
        <taxon>Planctomycetota</taxon>
        <taxon>Planctomycetia</taxon>
        <taxon>Pirellulales</taxon>
        <taxon>Lacipirellulaceae</taxon>
        <taxon>Lacipirellula</taxon>
    </lineage>
</organism>
<reference evidence="4" key="1">
    <citation type="submission" date="2019-10" db="EMBL/GenBank/DDBJ databases">
        <title>Lacipirellula parvula gen. nov., sp. nov., representing a lineage of planctomycetes widespread in freshwater anoxic habitats, and description of the family Lacipirellulaceae.</title>
        <authorList>
            <person name="Dedysh S.N."/>
            <person name="Kulichevskaya I.S."/>
            <person name="Beletsky A.V."/>
            <person name="Rakitin A.L."/>
            <person name="Mardanov A.V."/>
            <person name="Ivanova A.A."/>
            <person name="Saltykova V.X."/>
            <person name="Rijpstra W.I.C."/>
            <person name="Sinninghe Damste J.S."/>
            <person name="Ravin N.V."/>
        </authorList>
    </citation>
    <scope>NUCLEOTIDE SEQUENCE [LARGE SCALE GENOMIC DNA]</scope>
    <source>
        <strain evidence="4">PX69</strain>
    </source>
</reference>
<keyword evidence="1" id="KW-0732">Signal</keyword>
<evidence type="ECO:0000313" key="4">
    <source>
        <dbReference type="Proteomes" id="UP000326837"/>
    </source>
</evidence>
<dbReference type="EMBL" id="AP021861">
    <property type="protein sequence ID" value="BBO32793.1"/>
    <property type="molecule type" value="Genomic_DNA"/>
</dbReference>
<gene>
    <name evidence="3" type="ORF">PLANPX_2405</name>
</gene>
<sequence>MIALVLLAFCSASSLAAADDAEPLSIGLAVVDVTPPIGHRMSGYFYERLSTGTANPLQARAIVFKQGSEQFAWVFCDLVGVPASLTSQVREAAEAATGIPVEKIVIAATHSHTGPLYFGALRDYFHEQAIAKTGVDEHEAIDYSAELEKKLVEAIAAASQSMQPAEVAASFATQRDLAFNRRYFMKNGSVITNPGKLNPDIDRPAGPTDVELGLLQFRRDGKPFAGLTVFGLHLDTTDGTEYAADFPFYLERDLRRTFGSQYISIFGIGPCGDVNHFDVSHDRPQKSHEEAERIGATIAATALKSLETAVPLGKPELNSSYQRIEVPFQQFTAAEIAAAKENLSKVGTRELPIMEQVAAVKIVGVNDYGVRSLPVDVQAFCLSDSLAVVALPGELFTELGLAIKQRSPFAKTLVLELCNDYPGYIPTRRGYIEGGYEPTYSKLEPGGGEQMVDAAVALLRELKGTEK</sequence>
<dbReference type="InterPro" id="IPR031329">
    <property type="entry name" value="NEUT/ALK_ceramidase_N"/>
</dbReference>
<keyword evidence="4" id="KW-1185">Reference proteome</keyword>